<reference evidence="2 3" key="1">
    <citation type="submission" date="2018-11" db="EMBL/GenBank/DDBJ databases">
        <authorList>
            <person name="Lopez-Roques C."/>
            <person name="Donnadieu C."/>
            <person name="Bouchez O."/>
            <person name="Klopp C."/>
            <person name="Cabau C."/>
            <person name="Zahm M."/>
        </authorList>
    </citation>
    <scope>NUCLEOTIDE SEQUENCE [LARGE SCALE GENOMIC DNA]</scope>
    <source>
        <strain evidence="2">RS831</strain>
        <tissue evidence="2">Whole body</tissue>
    </source>
</reference>
<reference evidence="2 3" key="2">
    <citation type="submission" date="2019-01" db="EMBL/GenBank/DDBJ databases">
        <title>A chromosome length genome reference of the Java medaka (oryzias javanicus).</title>
        <authorList>
            <person name="Herpin A."/>
            <person name="Takehana Y."/>
            <person name="Naruse K."/>
            <person name="Ansai S."/>
            <person name="Kawaguchi M."/>
        </authorList>
    </citation>
    <scope>NUCLEOTIDE SEQUENCE [LARGE SCALE GENOMIC DNA]</scope>
    <source>
        <strain evidence="2">RS831</strain>
        <tissue evidence="2">Whole body</tissue>
    </source>
</reference>
<feature type="region of interest" description="Disordered" evidence="1">
    <location>
        <begin position="1"/>
        <end position="41"/>
    </location>
</feature>
<dbReference type="Proteomes" id="UP000283210">
    <property type="component" value="Chromosome 20"/>
</dbReference>
<protein>
    <submittedName>
        <fullName evidence="2">Uncharacterized protein</fullName>
    </submittedName>
</protein>
<proteinExistence type="predicted"/>
<dbReference type="OrthoDB" id="8954225at2759"/>
<evidence type="ECO:0000313" key="2">
    <source>
        <dbReference type="EMBL" id="RVE58963.1"/>
    </source>
</evidence>
<dbReference type="EMBL" id="CM012456">
    <property type="protein sequence ID" value="RVE58963.1"/>
    <property type="molecule type" value="Genomic_DNA"/>
</dbReference>
<name>A0A3S2M2U0_ORYJA</name>
<sequence>MSTNDAAEAELRVVGGETKTVQRGTAPPRSTAAARQPQQETFDGRFLCDLHRGDTAEQDQSTATHVETYKTLISEADGVQKEAVPHRDLLDVQIQNFVRPSFTSSLSIRLSRSKFQENSSVCSGQQNSSTKAQVRDIKDAIFEVNGVRSSSPANSAELTRICLLLQFK</sequence>
<organism evidence="2 3">
    <name type="scientific">Oryzias javanicus</name>
    <name type="common">Javanese ricefish</name>
    <name type="synonym">Aplocheilus javanicus</name>
    <dbReference type="NCBI Taxonomy" id="123683"/>
    <lineage>
        <taxon>Eukaryota</taxon>
        <taxon>Metazoa</taxon>
        <taxon>Chordata</taxon>
        <taxon>Craniata</taxon>
        <taxon>Vertebrata</taxon>
        <taxon>Euteleostomi</taxon>
        <taxon>Actinopterygii</taxon>
        <taxon>Neopterygii</taxon>
        <taxon>Teleostei</taxon>
        <taxon>Neoteleostei</taxon>
        <taxon>Acanthomorphata</taxon>
        <taxon>Ovalentaria</taxon>
        <taxon>Atherinomorphae</taxon>
        <taxon>Beloniformes</taxon>
        <taxon>Adrianichthyidae</taxon>
        <taxon>Oryziinae</taxon>
        <taxon>Oryzias</taxon>
    </lineage>
</organism>
<evidence type="ECO:0000256" key="1">
    <source>
        <dbReference type="SAM" id="MobiDB-lite"/>
    </source>
</evidence>
<evidence type="ECO:0000313" key="3">
    <source>
        <dbReference type="Proteomes" id="UP000283210"/>
    </source>
</evidence>
<keyword evidence="3" id="KW-1185">Reference proteome</keyword>
<dbReference type="AlphaFoldDB" id="A0A3S2M2U0"/>
<gene>
    <name evidence="2" type="ORF">OJAV_G00199450</name>
</gene>
<accession>A0A3S2M2U0</accession>